<organism evidence="6 7">
    <name type="scientific">Leptidea sinapis</name>
    <dbReference type="NCBI Taxonomy" id="189913"/>
    <lineage>
        <taxon>Eukaryota</taxon>
        <taxon>Metazoa</taxon>
        <taxon>Ecdysozoa</taxon>
        <taxon>Arthropoda</taxon>
        <taxon>Hexapoda</taxon>
        <taxon>Insecta</taxon>
        <taxon>Pterygota</taxon>
        <taxon>Neoptera</taxon>
        <taxon>Endopterygota</taxon>
        <taxon>Lepidoptera</taxon>
        <taxon>Glossata</taxon>
        <taxon>Ditrysia</taxon>
        <taxon>Papilionoidea</taxon>
        <taxon>Pieridae</taxon>
        <taxon>Dismorphiinae</taxon>
        <taxon>Leptidea</taxon>
    </lineage>
</organism>
<dbReference type="AlphaFoldDB" id="A0A5E4QIU6"/>
<dbReference type="Proteomes" id="UP000324832">
    <property type="component" value="Unassembled WGS sequence"/>
</dbReference>
<dbReference type="PANTHER" id="PTHR10380">
    <property type="entry name" value="CUTICLE PROTEIN"/>
    <property type="match status" value="1"/>
</dbReference>
<evidence type="ECO:0000256" key="1">
    <source>
        <dbReference type="ARBA" id="ARBA00022460"/>
    </source>
</evidence>
<dbReference type="Pfam" id="PF00379">
    <property type="entry name" value="Chitin_bind_4"/>
    <property type="match status" value="1"/>
</dbReference>
<dbReference type="InterPro" id="IPR050468">
    <property type="entry name" value="Cuticle_Struct_Prot"/>
</dbReference>
<reference evidence="6 7" key="1">
    <citation type="submission" date="2017-07" db="EMBL/GenBank/DDBJ databases">
        <authorList>
            <person name="Talla V."/>
            <person name="Backstrom N."/>
        </authorList>
    </citation>
    <scope>NUCLEOTIDE SEQUENCE [LARGE SCALE GENOMIC DNA]</scope>
</reference>
<feature type="compositionally biased region" description="Basic and acidic residues" evidence="4">
    <location>
        <begin position="49"/>
        <end position="63"/>
    </location>
</feature>
<evidence type="ECO:0000256" key="3">
    <source>
        <dbReference type="PROSITE-ProRule" id="PRU00497"/>
    </source>
</evidence>
<dbReference type="PRINTS" id="PR00947">
    <property type="entry name" value="CUTICLE"/>
</dbReference>
<sequence>MKFLIVVLAFVAIAAAVPVGEKEPTKILRSEFDQKPEGPYVFSYETEDGSSRSETGELKETLDEDNKPHNVVVVRGAFSYVNSDGKIETINYWADETGFHAEGDSVPKTPVARI</sequence>
<dbReference type="PANTHER" id="PTHR10380:SF218">
    <property type="entry name" value="ADULT CUTICLE PROTEIN 65AA-RELATED"/>
    <property type="match status" value="1"/>
</dbReference>
<keyword evidence="7" id="KW-1185">Reference proteome</keyword>
<keyword evidence="1 3" id="KW-0193">Cuticle</keyword>
<protein>
    <submittedName>
        <fullName evidence="6">Uncharacterized protein</fullName>
    </submittedName>
</protein>
<accession>A0A5E4QIU6</accession>
<evidence type="ECO:0000256" key="4">
    <source>
        <dbReference type="SAM" id="MobiDB-lite"/>
    </source>
</evidence>
<feature type="chain" id="PRO_5022868601" evidence="5">
    <location>
        <begin position="17"/>
        <end position="114"/>
    </location>
</feature>
<feature type="signal peptide" evidence="5">
    <location>
        <begin position="1"/>
        <end position="16"/>
    </location>
</feature>
<dbReference type="InterPro" id="IPR000618">
    <property type="entry name" value="Insect_cuticle"/>
</dbReference>
<dbReference type="GO" id="GO:0008010">
    <property type="term" value="F:structural constituent of chitin-based larval cuticle"/>
    <property type="evidence" value="ECO:0007669"/>
    <property type="project" value="TreeGrafter"/>
</dbReference>
<dbReference type="PROSITE" id="PS51155">
    <property type="entry name" value="CHIT_BIND_RR_2"/>
    <property type="match status" value="1"/>
</dbReference>
<proteinExistence type="predicted"/>
<evidence type="ECO:0000256" key="2">
    <source>
        <dbReference type="ARBA" id="ARBA00022729"/>
    </source>
</evidence>
<dbReference type="EMBL" id="FZQP02003445">
    <property type="protein sequence ID" value="VVC98207.1"/>
    <property type="molecule type" value="Genomic_DNA"/>
</dbReference>
<evidence type="ECO:0000256" key="5">
    <source>
        <dbReference type="SAM" id="SignalP"/>
    </source>
</evidence>
<gene>
    <name evidence="6" type="ORF">LSINAPIS_LOCUS9327</name>
</gene>
<dbReference type="PROSITE" id="PS00233">
    <property type="entry name" value="CHIT_BIND_RR_1"/>
    <property type="match status" value="1"/>
</dbReference>
<evidence type="ECO:0000313" key="7">
    <source>
        <dbReference type="Proteomes" id="UP000324832"/>
    </source>
</evidence>
<name>A0A5E4QIU6_9NEOP</name>
<keyword evidence="2 5" id="KW-0732">Signal</keyword>
<evidence type="ECO:0000313" key="6">
    <source>
        <dbReference type="EMBL" id="VVC98207.1"/>
    </source>
</evidence>
<dbReference type="InterPro" id="IPR031311">
    <property type="entry name" value="CHIT_BIND_RR_consensus"/>
</dbReference>
<dbReference type="GO" id="GO:0062129">
    <property type="term" value="C:chitin-based extracellular matrix"/>
    <property type="evidence" value="ECO:0007669"/>
    <property type="project" value="TreeGrafter"/>
</dbReference>
<feature type="region of interest" description="Disordered" evidence="4">
    <location>
        <begin position="37"/>
        <end position="63"/>
    </location>
</feature>